<dbReference type="OrthoDB" id="9806179at2"/>
<dbReference type="InterPro" id="IPR022890">
    <property type="entry name" value="Fd--NADP_Rdtase_type_2"/>
</dbReference>
<proteinExistence type="inferred from homology"/>
<dbReference type="InterPro" id="IPR023753">
    <property type="entry name" value="FAD/NAD-binding_dom"/>
</dbReference>
<keyword evidence="4 5" id="KW-0560">Oxidoreductase</keyword>
<reference evidence="7 8" key="1">
    <citation type="submission" date="2014-03" db="EMBL/GenBank/DDBJ databases">
        <title>Sequencing and Comparison of Genomes and Transcriptome Profiles of Human Ehrlichiosis Agents.</title>
        <authorList>
            <person name="Lin M."/>
            <person name="Daugherty S.C."/>
            <person name="Nagaraj S."/>
            <person name="Cheng Z."/>
            <person name="Xiong Q."/>
            <person name="Lin F.-Y."/>
            <person name="Sengamalay N."/>
            <person name="Ott S."/>
            <person name="Godinez A."/>
            <person name="Tallon L.J."/>
            <person name="Sadzewicz L."/>
            <person name="Fraser C.M."/>
            <person name="Dunning Hotopp J.C."/>
            <person name="Rikihisa Y."/>
        </authorList>
    </citation>
    <scope>NUCLEOTIDE SEQUENCE [LARGE SCALE GENOMIC DNA]</scope>
    <source>
        <strain evidence="7 8">Oregon</strain>
    </source>
</reference>
<dbReference type="AlphaFoldDB" id="X5H4N5"/>
<feature type="binding site" evidence="5">
    <location>
        <position position="45"/>
    </location>
    <ligand>
        <name>FAD</name>
        <dbReference type="ChEBI" id="CHEBI:57692"/>
    </ligand>
</feature>
<dbReference type="InterPro" id="IPR050097">
    <property type="entry name" value="Ferredoxin-NADP_redctase_2"/>
</dbReference>
<dbReference type="GO" id="GO:0004324">
    <property type="term" value="F:ferredoxin-NADP+ reductase activity"/>
    <property type="evidence" value="ECO:0007669"/>
    <property type="project" value="UniProtKB-UniRule"/>
</dbReference>
<comment type="catalytic activity">
    <reaction evidence="5">
        <text>2 reduced [2Fe-2S]-[ferredoxin] + NADP(+) + H(+) = 2 oxidized [2Fe-2S]-[ferredoxin] + NADPH</text>
        <dbReference type="Rhea" id="RHEA:20125"/>
        <dbReference type="Rhea" id="RHEA-COMP:10000"/>
        <dbReference type="Rhea" id="RHEA-COMP:10001"/>
        <dbReference type="ChEBI" id="CHEBI:15378"/>
        <dbReference type="ChEBI" id="CHEBI:33737"/>
        <dbReference type="ChEBI" id="CHEBI:33738"/>
        <dbReference type="ChEBI" id="CHEBI:57783"/>
        <dbReference type="ChEBI" id="CHEBI:58349"/>
        <dbReference type="EC" id="1.18.1.2"/>
    </reaction>
</comment>
<evidence type="ECO:0000256" key="5">
    <source>
        <dbReference type="HAMAP-Rule" id="MF_01685"/>
    </source>
</evidence>
<dbReference type="HOGENOM" id="CLU_031864_5_5_5"/>
<evidence type="ECO:0000256" key="4">
    <source>
        <dbReference type="ARBA" id="ARBA00023002"/>
    </source>
</evidence>
<name>X5H4N5_9RICK</name>
<dbReference type="Proteomes" id="UP000023755">
    <property type="component" value="Chromosome"/>
</dbReference>
<feature type="binding site" evidence="5">
    <location>
        <position position="32"/>
    </location>
    <ligand>
        <name>FAD</name>
        <dbReference type="ChEBI" id="CHEBI:57692"/>
    </ligand>
</feature>
<evidence type="ECO:0000313" key="7">
    <source>
        <dbReference type="EMBL" id="AHX11668.1"/>
    </source>
</evidence>
<keyword evidence="2 5" id="KW-0274">FAD</keyword>
<dbReference type="GO" id="GO:0050661">
    <property type="term" value="F:NADP binding"/>
    <property type="evidence" value="ECO:0007669"/>
    <property type="project" value="UniProtKB-UniRule"/>
</dbReference>
<accession>X5H4N5</accession>
<dbReference type="PRINTS" id="PR00368">
    <property type="entry name" value="FADPNR"/>
</dbReference>
<protein>
    <recommendedName>
        <fullName evidence="5">Ferredoxin--NADP reductase</fullName>
        <shortName evidence="5">FNR</shortName>
        <shortName evidence="5">Fd-NADP(+) reductase</shortName>
        <ecNumber evidence="5">1.18.1.2</ecNumber>
    </recommendedName>
</protein>
<dbReference type="SUPFAM" id="SSF51905">
    <property type="entry name" value="FAD/NAD(P)-binding domain"/>
    <property type="match status" value="1"/>
</dbReference>
<dbReference type="PRINTS" id="PR00469">
    <property type="entry name" value="PNDRDTASEII"/>
</dbReference>
<comment type="cofactor">
    <cofactor evidence="5">
        <name>FAD</name>
        <dbReference type="ChEBI" id="CHEBI:57692"/>
    </cofactor>
    <text evidence="5">Binds 1 FAD per subunit.</text>
</comment>
<evidence type="ECO:0000256" key="1">
    <source>
        <dbReference type="ARBA" id="ARBA00022630"/>
    </source>
</evidence>
<feature type="binding site" evidence="5">
    <location>
        <position position="119"/>
    </location>
    <ligand>
        <name>FAD</name>
        <dbReference type="ChEBI" id="CHEBI:57692"/>
    </ligand>
</feature>
<dbReference type="Gene3D" id="3.50.50.60">
    <property type="entry name" value="FAD/NAD(P)-binding domain"/>
    <property type="match status" value="2"/>
</dbReference>
<keyword evidence="1 5" id="KW-0285">Flavoprotein</keyword>
<feature type="domain" description="FAD/NAD(P)-binding" evidence="6">
    <location>
        <begin position="4"/>
        <end position="291"/>
    </location>
</feature>
<feature type="binding site" evidence="5">
    <location>
        <position position="326"/>
    </location>
    <ligand>
        <name>FAD</name>
        <dbReference type="ChEBI" id="CHEBI:57692"/>
    </ligand>
</feature>
<comment type="caution">
    <text evidence="5">Lacks conserved residue(s) required for the propagation of feature annotation.</text>
</comment>
<dbReference type="RefSeq" id="WP_038560689.1">
    <property type="nucleotide sequence ID" value="NZ_CP007481.1"/>
</dbReference>
<comment type="similarity">
    <text evidence="5">Belongs to the ferredoxin--NADP reductase type 2 family.</text>
</comment>
<dbReference type="STRING" id="1286528.NHE_0736"/>
<feature type="binding site" evidence="5">
    <location>
        <position position="40"/>
    </location>
    <ligand>
        <name>FAD</name>
        <dbReference type="ChEBI" id="CHEBI:57692"/>
    </ligand>
</feature>
<dbReference type="KEGG" id="nhm:NHE_0736"/>
<dbReference type="EMBL" id="CP007481">
    <property type="protein sequence ID" value="AHX11668.1"/>
    <property type="molecule type" value="Genomic_DNA"/>
</dbReference>
<evidence type="ECO:0000256" key="2">
    <source>
        <dbReference type="ARBA" id="ARBA00022827"/>
    </source>
</evidence>
<dbReference type="HAMAP" id="MF_01685">
    <property type="entry name" value="FENR2"/>
    <property type="match status" value="1"/>
</dbReference>
<dbReference type="PANTHER" id="PTHR48105">
    <property type="entry name" value="THIOREDOXIN REDUCTASE 1-RELATED-RELATED"/>
    <property type="match status" value="1"/>
</dbReference>
<dbReference type="EC" id="1.18.1.2" evidence="5"/>
<feature type="binding site" evidence="5">
    <location>
        <position position="285"/>
    </location>
    <ligand>
        <name>FAD</name>
        <dbReference type="ChEBI" id="CHEBI:57692"/>
    </ligand>
</feature>
<dbReference type="InterPro" id="IPR036188">
    <property type="entry name" value="FAD/NAD-bd_sf"/>
</dbReference>
<comment type="subunit">
    <text evidence="5">Homodimer.</text>
</comment>
<evidence type="ECO:0000313" key="8">
    <source>
        <dbReference type="Proteomes" id="UP000023755"/>
    </source>
</evidence>
<organism evidence="7 8">
    <name type="scientific">Neorickettsia helminthoeca str. Oregon</name>
    <dbReference type="NCBI Taxonomy" id="1286528"/>
    <lineage>
        <taxon>Bacteria</taxon>
        <taxon>Pseudomonadati</taxon>
        <taxon>Pseudomonadota</taxon>
        <taxon>Alphaproteobacteria</taxon>
        <taxon>Rickettsiales</taxon>
        <taxon>Anaplasmataceae</taxon>
        <taxon>Neorickettsia</taxon>
    </lineage>
</organism>
<dbReference type="Pfam" id="PF07992">
    <property type="entry name" value="Pyr_redox_2"/>
    <property type="match status" value="1"/>
</dbReference>
<sequence length="333" mass="36563">MHTDIIIVGAGPVGIFTAFQAGMLGMKTHIIDSLPSVGGQCTALYPEKFIYDIPGYKQITAASLISNLVDQADRFSPTYHTGQFVTHLEKADDSFTVKTSKGLEIQSKAVIIAAGAGAFDYNKIPIDSSEIYEGKSLFYSVQDVELFRNKTVAIAGGGDSAADWGVILADIAKQVYVIHRRSKFRCLDSTFTQLRNLENTGKVRIVTPCQITDIEGIGTQITRIELTTLSGESMMLETDYLLAFFGLKPSLNHLENWSLDIINHSIKVDPISCSTNIDGVYAVGDVASYESKLKLILCGFSESAIACHHIHKRVSCNRAYNFQYSTSMTEVFK</sequence>
<feature type="binding site" evidence="5">
    <location>
        <position position="85"/>
    </location>
    <ligand>
        <name>FAD</name>
        <dbReference type="ChEBI" id="CHEBI:57692"/>
    </ligand>
</feature>
<keyword evidence="8" id="KW-1185">Reference proteome</keyword>
<dbReference type="GO" id="GO:0050660">
    <property type="term" value="F:flavin adenine dinucleotide binding"/>
    <property type="evidence" value="ECO:0007669"/>
    <property type="project" value="UniProtKB-UniRule"/>
</dbReference>
<evidence type="ECO:0000256" key="3">
    <source>
        <dbReference type="ARBA" id="ARBA00022857"/>
    </source>
</evidence>
<gene>
    <name evidence="7" type="ORF">NHE_0736</name>
</gene>
<keyword evidence="3 5" id="KW-0521">NADP</keyword>
<evidence type="ECO:0000259" key="6">
    <source>
        <dbReference type="Pfam" id="PF07992"/>
    </source>
</evidence>